<keyword evidence="4" id="KW-1185">Reference proteome</keyword>
<name>A0A9P4MEL5_9PEZI</name>
<dbReference type="InterPro" id="IPR012664">
    <property type="entry name" value="CHP02452"/>
</dbReference>
<reference evidence="3" key="1">
    <citation type="journal article" date="2020" name="Stud. Mycol.">
        <title>101 Dothideomycetes genomes: a test case for predicting lifestyles and emergence of pathogens.</title>
        <authorList>
            <person name="Haridas S."/>
            <person name="Albert R."/>
            <person name="Binder M."/>
            <person name="Bloem J."/>
            <person name="Labutti K."/>
            <person name="Salamov A."/>
            <person name="Andreopoulos B."/>
            <person name="Baker S."/>
            <person name="Barry K."/>
            <person name="Bills G."/>
            <person name="Bluhm B."/>
            <person name="Cannon C."/>
            <person name="Castanera R."/>
            <person name="Culley D."/>
            <person name="Daum C."/>
            <person name="Ezra D."/>
            <person name="Gonzalez J."/>
            <person name="Henrissat B."/>
            <person name="Kuo A."/>
            <person name="Liang C."/>
            <person name="Lipzen A."/>
            <person name="Lutzoni F."/>
            <person name="Magnuson J."/>
            <person name="Mondo S."/>
            <person name="Nolan M."/>
            <person name="Ohm R."/>
            <person name="Pangilinan J."/>
            <person name="Park H.-J."/>
            <person name="Ramirez L."/>
            <person name="Alfaro M."/>
            <person name="Sun H."/>
            <person name="Tritt A."/>
            <person name="Yoshinaga Y."/>
            <person name="Zwiers L.-H."/>
            <person name="Turgeon B."/>
            <person name="Goodwin S."/>
            <person name="Spatafora J."/>
            <person name="Crous P."/>
            <person name="Grigoriev I."/>
        </authorList>
    </citation>
    <scope>NUCLEOTIDE SEQUENCE</scope>
    <source>
        <strain evidence="3">CBS 133067</strain>
    </source>
</reference>
<feature type="region of interest" description="Disordered" evidence="1">
    <location>
        <begin position="1"/>
        <end position="37"/>
    </location>
</feature>
<feature type="domain" description="Microbial-type PARG catalytic" evidence="2">
    <location>
        <begin position="74"/>
        <end position="180"/>
    </location>
</feature>
<dbReference type="SUPFAM" id="SSF52949">
    <property type="entry name" value="Macro domain-like"/>
    <property type="match status" value="1"/>
</dbReference>
<dbReference type="InterPro" id="IPR019261">
    <property type="entry name" value="PARG_cat_microbial"/>
</dbReference>
<dbReference type="EMBL" id="ML978121">
    <property type="protein sequence ID" value="KAF2104592.1"/>
    <property type="molecule type" value="Genomic_DNA"/>
</dbReference>
<accession>A0A9P4MEL5</accession>
<proteinExistence type="predicted"/>
<dbReference type="InterPro" id="IPR043472">
    <property type="entry name" value="Macro_dom-like"/>
</dbReference>
<dbReference type="PANTHER" id="PTHR35596">
    <property type="entry name" value="DUF2263 DOMAIN-CONTAINING PROTEIN"/>
    <property type="match status" value="1"/>
</dbReference>
<feature type="compositionally biased region" description="Polar residues" evidence="1">
    <location>
        <begin position="1"/>
        <end position="13"/>
    </location>
</feature>
<feature type="compositionally biased region" description="Basic and acidic residues" evidence="1">
    <location>
        <begin position="14"/>
        <end position="37"/>
    </location>
</feature>
<dbReference type="AlphaFoldDB" id="A0A9P4MEL5"/>
<evidence type="ECO:0000313" key="4">
    <source>
        <dbReference type="Proteomes" id="UP000799772"/>
    </source>
</evidence>
<dbReference type="Proteomes" id="UP000799772">
    <property type="component" value="Unassembled WGS sequence"/>
</dbReference>
<dbReference type="Gene3D" id="3.40.220.10">
    <property type="entry name" value="Leucine Aminopeptidase, subunit E, domain 1"/>
    <property type="match status" value="1"/>
</dbReference>
<organism evidence="3 4">
    <name type="scientific">Rhizodiscina lignyota</name>
    <dbReference type="NCBI Taxonomy" id="1504668"/>
    <lineage>
        <taxon>Eukaryota</taxon>
        <taxon>Fungi</taxon>
        <taxon>Dikarya</taxon>
        <taxon>Ascomycota</taxon>
        <taxon>Pezizomycotina</taxon>
        <taxon>Dothideomycetes</taxon>
        <taxon>Pleosporomycetidae</taxon>
        <taxon>Aulographales</taxon>
        <taxon>Rhizodiscinaceae</taxon>
        <taxon>Rhizodiscina</taxon>
    </lineage>
</organism>
<dbReference type="PANTHER" id="PTHR35596:SF1">
    <property type="entry name" value="MICROBIAL-TYPE PARG CATALYTIC DOMAIN-CONTAINING PROTEIN"/>
    <property type="match status" value="1"/>
</dbReference>
<evidence type="ECO:0000256" key="1">
    <source>
        <dbReference type="SAM" id="MobiDB-lite"/>
    </source>
</evidence>
<sequence>MQLKISSYFQGDNFSEKGERRKPPEVPPPKDDTKYLSDEKSKLKARLKLVGEETRVAYADCERYSPRVKAAYLRTYMTKRCAQIPFVPKRQDYTIISVIDADTLDATMALQEEFPNASIGVLNMASDKYVGGGFLTGAPAQEESLCRRSTLWPCLMGVKDQFYPIPATSVLVSPDVFVFRTGFEDNFRILPWSECFFIRIISVAAIYKPRIQNGRFENHADRQLTATKVRETLRAAFHAGCNVLVLGALGCGAFKNPPRAIAEIFRDVLNESEFLVAFERIIFAILDSKKVTYGASTNNYEIFRQVLVPRDENTEKEAS</sequence>
<gene>
    <name evidence="3" type="ORF">NA57DRAFT_51410</name>
</gene>
<dbReference type="NCBIfam" id="TIGR02452">
    <property type="entry name" value="TIGR02452 family protein"/>
    <property type="match status" value="1"/>
</dbReference>
<comment type="caution">
    <text evidence="3">The sequence shown here is derived from an EMBL/GenBank/DDBJ whole genome shotgun (WGS) entry which is preliminary data.</text>
</comment>
<protein>
    <recommendedName>
        <fullName evidence="2">Microbial-type PARG catalytic domain-containing protein</fullName>
    </recommendedName>
</protein>
<dbReference type="OrthoDB" id="9985428at2759"/>
<dbReference type="Pfam" id="PF10021">
    <property type="entry name" value="PARG_cat_microb"/>
    <property type="match status" value="1"/>
</dbReference>
<evidence type="ECO:0000313" key="3">
    <source>
        <dbReference type="EMBL" id="KAF2104592.1"/>
    </source>
</evidence>
<evidence type="ECO:0000259" key="2">
    <source>
        <dbReference type="Pfam" id="PF10021"/>
    </source>
</evidence>